<reference evidence="13" key="1">
    <citation type="journal article" date="2014" name="Science">
        <title>Nonhuman genetics. Genomic basis for the convergent evolution of electric organs.</title>
        <authorList>
            <person name="Gallant J.R."/>
            <person name="Traeger L.L."/>
            <person name="Volkening J.D."/>
            <person name="Moffett H."/>
            <person name="Chen P.H."/>
            <person name="Novina C.D."/>
            <person name="Phillips G.N.Jr."/>
            <person name="Anand R."/>
            <person name="Wells G.B."/>
            <person name="Pinch M."/>
            <person name="Guth R."/>
            <person name="Unguez G.A."/>
            <person name="Albert J.S."/>
            <person name="Zakon H.H."/>
            <person name="Samanta M.P."/>
            <person name="Sussman M.R."/>
        </authorList>
    </citation>
    <scope>NUCLEOTIDE SEQUENCE [LARGE SCALE GENOMIC DNA]</scope>
</reference>
<evidence type="ECO:0000256" key="1">
    <source>
        <dbReference type="ARBA" id="ARBA00022729"/>
    </source>
</evidence>
<name>A0A4W4GLF7_ELEEL</name>
<dbReference type="Gene3D" id="2.60.120.260">
    <property type="entry name" value="Galactose-binding domain-like"/>
    <property type="match status" value="1"/>
</dbReference>
<dbReference type="InterPro" id="IPR000742">
    <property type="entry name" value="EGF"/>
</dbReference>
<dbReference type="InterPro" id="IPR056863">
    <property type="entry name" value="LMN_ATRN_NET-like_EGF"/>
</dbReference>
<dbReference type="InterPro" id="IPR050440">
    <property type="entry name" value="Laminin/Netrin_ECM"/>
</dbReference>
<dbReference type="GeneTree" id="ENSGT00940000153601"/>
<dbReference type="Gene3D" id="2.10.25.10">
    <property type="entry name" value="Laminin"/>
    <property type="match status" value="4"/>
</dbReference>
<dbReference type="Pfam" id="PF00055">
    <property type="entry name" value="Laminin_N"/>
    <property type="match status" value="1"/>
</dbReference>
<dbReference type="GO" id="GO:0009887">
    <property type="term" value="P:animal organ morphogenesis"/>
    <property type="evidence" value="ECO:0007669"/>
    <property type="project" value="TreeGrafter"/>
</dbReference>
<dbReference type="PANTHER" id="PTHR10574:SF27">
    <property type="entry name" value="NETRIN-G2"/>
    <property type="match status" value="1"/>
</dbReference>
<dbReference type="InterPro" id="IPR002049">
    <property type="entry name" value="LE_dom"/>
</dbReference>
<dbReference type="PROSITE" id="PS50027">
    <property type="entry name" value="EGF_LAM_2"/>
    <property type="match status" value="1"/>
</dbReference>
<keyword evidence="5 7" id="KW-0424">Laminin EGF-like domain</keyword>
<feature type="disulfide bond" evidence="7">
    <location>
        <begin position="395"/>
        <end position="407"/>
    </location>
</feature>
<keyword evidence="6" id="KW-0245">EGF-like domain</keyword>
<evidence type="ECO:0000259" key="11">
    <source>
        <dbReference type="PROSITE" id="PS51117"/>
    </source>
</evidence>
<keyword evidence="1 8" id="KW-0732">Signal</keyword>
<dbReference type="OMA" id="AGPDCEC"/>
<dbReference type="InterPro" id="IPR008211">
    <property type="entry name" value="Laminin_N"/>
</dbReference>
<evidence type="ECO:0000256" key="2">
    <source>
        <dbReference type="ARBA" id="ARBA00022737"/>
    </source>
</evidence>
<evidence type="ECO:0000256" key="6">
    <source>
        <dbReference type="PROSITE-ProRule" id="PRU00076"/>
    </source>
</evidence>
<feature type="disulfide bond" evidence="6">
    <location>
        <begin position="463"/>
        <end position="472"/>
    </location>
</feature>
<dbReference type="Ensembl" id="ENSEEET00000038821.2">
    <property type="protein sequence ID" value="ENSEEEP00000038378.2"/>
    <property type="gene ID" value="ENSEEEG00000018224.2"/>
</dbReference>
<dbReference type="GO" id="GO:0005886">
    <property type="term" value="C:plasma membrane"/>
    <property type="evidence" value="ECO:0007669"/>
    <property type="project" value="UniProtKB-SubCell"/>
</dbReference>
<reference evidence="12" key="3">
    <citation type="submission" date="2020-05" db="EMBL/GenBank/DDBJ databases">
        <title>Electrophorus electricus (electric eel) genome, fEleEle1, primary haplotype.</title>
        <authorList>
            <person name="Myers G."/>
            <person name="Meyer A."/>
            <person name="Fedrigo O."/>
            <person name="Formenti G."/>
            <person name="Rhie A."/>
            <person name="Tracey A."/>
            <person name="Sims Y."/>
            <person name="Jarvis E.D."/>
        </authorList>
    </citation>
    <scope>NUCLEOTIDE SEQUENCE [LARGE SCALE GENOMIC DNA]</scope>
</reference>
<dbReference type="Pfam" id="PF24973">
    <property type="entry name" value="EGF_LMN_ATRN"/>
    <property type="match status" value="1"/>
</dbReference>
<comment type="caution">
    <text evidence="6">Lacks conserved residue(s) required for the propagation of feature annotation.</text>
</comment>
<proteinExistence type="predicted"/>
<evidence type="ECO:0000259" key="10">
    <source>
        <dbReference type="PROSITE" id="PS50027"/>
    </source>
</evidence>
<dbReference type="PANTHER" id="PTHR10574">
    <property type="entry name" value="NETRIN/LAMININ-RELATED"/>
    <property type="match status" value="1"/>
</dbReference>
<evidence type="ECO:0000256" key="3">
    <source>
        <dbReference type="ARBA" id="ARBA00023157"/>
    </source>
</evidence>
<evidence type="ECO:0000259" key="9">
    <source>
        <dbReference type="PROSITE" id="PS50026"/>
    </source>
</evidence>
<reference evidence="13" key="2">
    <citation type="journal article" date="2017" name="Sci. Adv.">
        <title>A tail of two voltages: Proteomic comparison of the three electric organs of the electric eel.</title>
        <authorList>
            <person name="Traeger L.L."/>
            <person name="Sabat G."/>
            <person name="Barrett-Wilt G.A."/>
            <person name="Wells G.B."/>
            <person name="Sussman M.R."/>
        </authorList>
    </citation>
    <scope>NUCLEOTIDE SEQUENCE [LARGE SCALE GENOMIC DNA]</scope>
</reference>
<dbReference type="PROSITE" id="PS51117">
    <property type="entry name" value="LAMININ_NTER"/>
    <property type="match status" value="1"/>
</dbReference>
<feature type="disulfide bond" evidence="7">
    <location>
        <begin position="415"/>
        <end position="424"/>
    </location>
</feature>
<gene>
    <name evidence="12" type="primary">LOC113568351</name>
</gene>
<evidence type="ECO:0000256" key="8">
    <source>
        <dbReference type="SAM" id="SignalP"/>
    </source>
</evidence>
<evidence type="ECO:0008006" key="14">
    <source>
        <dbReference type="Google" id="ProtNLM"/>
    </source>
</evidence>
<organism evidence="12 13">
    <name type="scientific">Electrophorus electricus</name>
    <name type="common">Electric eel</name>
    <name type="synonym">Gymnotus electricus</name>
    <dbReference type="NCBI Taxonomy" id="8005"/>
    <lineage>
        <taxon>Eukaryota</taxon>
        <taxon>Metazoa</taxon>
        <taxon>Chordata</taxon>
        <taxon>Craniata</taxon>
        <taxon>Vertebrata</taxon>
        <taxon>Euteleostomi</taxon>
        <taxon>Actinopterygii</taxon>
        <taxon>Neopterygii</taxon>
        <taxon>Teleostei</taxon>
        <taxon>Ostariophysi</taxon>
        <taxon>Gymnotiformes</taxon>
        <taxon>Gymnotoidei</taxon>
        <taxon>Gymnotidae</taxon>
        <taxon>Electrophorus</taxon>
    </lineage>
</organism>
<dbReference type="PROSITE" id="PS01248">
    <property type="entry name" value="EGF_LAM_1"/>
    <property type="match status" value="1"/>
</dbReference>
<dbReference type="Pfam" id="PF00053">
    <property type="entry name" value="EGF_laminin"/>
    <property type="match status" value="2"/>
</dbReference>
<dbReference type="SMART" id="SM00180">
    <property type="entry name" value="EGF_Lam"/>
    <property type="match status" value="3"/>
</dbReference>
<accession>A0A4W4GLF7</accession>
<dbReference type="SUPFAM" id="SSF57196">
    <property type="entry name" value="EGF/Laminin"/>
    <property type="match status" value="3"/>
</dbReference>
<dbReference type="PROSITE" id="PS50026">
    <property type="entry name" value="EGF_3"/>
    <property type="match status" value="1"/>
</dbReference>
<feature type="domain" description="Laminin N-terminal" evidence="11">
    <location>
        <begin position="36"/>
        <end position="280"/>
    </location>
</feature>
<dbReference type="GO" id="GO:0007409">
    <property type="term" value="P:axonogenesis"/>
    <property type="evidence" value="ECO:0007669"/>
    <property type="project" value="TreeGrafter"/>
</dbReference>
<dbReference type="GO" id="GO:0009888">
    <property type="term" value="P:tissue development"/>
    <property type="evidence" value="ECO:0007669"/>
    <property type="project" value="TreeGrafter"/>
</dbReference>
<dbReference type="Proteomes" id="UP000314983">
    <property type="component" value="Chromosome 22"/>
</dbReference>
<feature type="domain" description="Laminin EGF-like" evidence="10">
    <location>
        <begin position="395"/>
        <end position="439"/>
    </location>
</feature>
<keyword evidence="13" id="KW-1185">Reference proteome</keyword>
<feature type="signal peptide" evidence="8">
    <location>
        <begin position="1"/>
        <end position="18"/>
    </location>
</feature>
<dbReference type="AlphaFoldDB" id="A0A4W4GLF7"/>
<evidence type="ECO:0000256" key="7">
    <source>
        <dbReference type="PROSITE-ProRule" id="PRU00460"/>
    </source>
</evidence>
<reference evidence="12" key="4">
    <citation type="submission" date="2025-08" db="UniProtKB">
        <authorList>
            <consortium name="Ensembl"/>
        </authorList>
    </citation>
    <scope>IDENTIFICATION</scope>
</reference>
<evidence type="ECO:0000313" key="13">
    <source>
        <dbReference type="Proteomes" id="UP000314983"/>
    </source>
</evidence>
<evidence type="ECO:0000313" key="12">
    <source>
        <dbReference type="Ensembl" id="ENSEEEP00000038378.2"/>
    </source>
</evidence>
<dbReference type="PROSITE" id="PS00022">
    <property type="entry name" value="EGF_1"/>
    <property type="match status" value="1"/>
</dbReference>
<evidence type="ECO:0000256" key="4">
    <source>
        <dbReference type="ARBA" id="ARBA00023180"/>
    </source>
</evidence>
<sequence>MLHAALLMVLHALARTRGQYELCKSLVSTDDGAVWEQYACQPKAQSTKEYMRIRVEPPGITCGNPPERFCTLENPYLCSDECDASNPDLAHPPQLMKDRERGGLLTYWQTVTWRRYPEPLLANITLSWNKSLELAGDLQVVFEYGRPTAMALDKSLDHGRTWHPYQFYADDCAEAFGMSPRRAADLVPGNATRVICTEEYSRWVGAKGDKVVRFEARKRLALFGEGLYARLENTKGLRDFFTFTNLRLRLLRPALGGTYVQRDNLLKYFYAISNIEVPARCKCNLHGSQCVLVNGTLHCVCEHNTTGQDCQRCKRGFRAKSWKPGSYLPTPHGLPNTYCECYGHSNRCSYIDYLNIITCVSCKHNTRGQNCQHCRWGFYRNVSVELDDESVCVECGCHQMGSLHDRCNSTGFCQCKKGAAGAKCDECLPGYHWRQGCQLNVCDEELLVCQNGGTCEQNQRCLCPAHFQGVLCQHARCEGGSMCDHASASAAAALSLALLLGLSGALLLGCAP</sequence>
<dbReference type="SMART" id="SM00136">
    <property type="entry name" value="LamNT"/>
    <property type="match status" value="1"/>
</dbReference>
<dbReference type="CDD" id="cd00055">
    <property type="entry name" value="EGF_Lam"/>
    <property type="match status" value="2"/>
</dbReference>
<reference evidence="12" key="5">
    <citation type="submission" date="2025-09" db="UniProtKB">
        <authorList>
            <consortium name="Ensembl"/>
        </authorList>
    </citation>
    <scope>IDENTIFICATION</scope>
</reference>
<keyword evidence="4" id="KW-0325">Glycoprotein</keyword>
<evidence type="ECO:0000256" key="5">
    <source>
        <dbReference type="ARBA" id="ARBA00023292"/>
    </source>
</evidence>
<feature type="chain" id="PRO_5046568033" description="Netrin G2" evidence="8">
    <location>
        <begin position="19"/>
        <end position="512"/>
    </location>
</feature>
<keyword evidence="3 6" id="KW-1015">Disulfide bond</keyword>
<protein>
    <recommendedName>
        <fullName evidence="14">Netrin G2</fullName>
    </recommendedName>
</protein>
<keyword evidence="2" id="KW-0677">Repeat</keyword>
<dbReference type="GO" id="GO:0098552">
    <property type="term" value="C:side of membrane"/>
    <property type="evidence" value="ECO:0007669"/>
    <property type="project" value="UniProtKB-KW"/>
</dbReference>
<feature type="domain" description="EGF-like" evidence="9">
    <location>
        <begin position="438"/>
        <end position="473"/>
    </location>
</feature>